<dbReference type="Proteomes" id="UP001314263">
    <property type="component" value="Unassembled WGS sequence"/>
</dbReference>
<name>A0AAV1I1W5_9CHLO</name>
<protein>
    <recommendedName>
        <fullName evidence="5">ATP synthase F0 subunit 8</fullName>
    </recommendedName>
</protein>
<keyword evidence="4" id="KW-1185">Reference proteome</keyword>
<accession>A0AAV1I1W5</accession>
<feature type="transmembrane region" description="Helical" evidence="2">
    <location>
        <begin position="20"/>
        <end position="41"/>
    </location>
</feature>
<dbReference type="AlphaFoldDB" id="A0AAV1I1W5"/>
<keyword evidence="2" id="KW-0472">Membrane</keyword>
<gene>
    <name evidence="3" type="ORF">CVIRNUC_003285</name>
</gene>
<evidence type="ECO:0000256" key="2">
    <source>
        <dbReference type="SAM" id="Phobius"/>
    </source>
</evidence>
<reference evidence="3 4" key="1">
    <citation type="submission" date="2023-10" db="EMBL/GenBank/DDBJ databases">
        <authorList>
            <person name="Maclean D."/>
            <person name="Macfadyen A."/>
        </authorList>
    </citation>
    <scope>NUCLEOTIDE SEQUENCE [LARGE SCALE GENOMIC DNA]</scope>
</reference>
<keyword evidence="2" id="KW-0812">Transmembrane</keyword>
<feature type="region of interest" description="Disordered" evidence="1">
    <location>
        <begin position="77"/>
        <end position="107"/>
    </location>
</feature>
<keyword evidence="2" id="KW-1133">Transmembrane helix</keyword>
<dbReference type="EMBL" id="CAUYUE010000004">
    <property type="protein sequence ID" value="CAK0765707.1"/>
    <property type="molecule type" value="Genomic_DNA"/>
</dbReference>
<organism evidence="3 4">
    <name type="scientific">Coccomyxa viridis</name>
    <dbReference type="NCBI Taxonomy" id="1274662"/>
    <lineage>
        <taxon>Eukaryota</taxon>
        <taxon>Viridiplantae</taxon>
        <taxon>Chlorophyta</taxon>
        <taxon>core chlorophytes</taxon>
        <taxon>Trebouxiophyceae</taxon>
        <taxon>Trebouxiophyceae incertae sedis</taxon>
        <taxon>Coccomyxaceae</taxon>
        <taxon>Coccomyxa</taxon>
    </lineage>
</organism>
<evidence type="ECO:0000313" key="3">
    <source>
        <dbReference type="EMBL" id="CAK0765707.1"/>
    </source>
</evidence>
<evidence type="ECO:0000256" key="1">
    <source>
        <dbReference type="SAM" id="MobiDB-lite"/>
    </source>
</evidence>
<proteinExistence type="predicted"/>
<comment type="caution">
    <text evidence="3">The sequence shown here is derived from an EMBL/GenBank/DDBJ whole genome shotgun (WGS) entry which is preliminary data.</text>
</comment>
<sequence length="107" mass="12125">MSSLVDFFTDDRDVIISYKWAWVYIIAGLLVALTILMLQWLTTPSIAEDAPPDVPSGSPGGEILRWLKQSLTGIVFEEEPERQGNTEDGDDDWFHFEAGPSQVEHWE</sequence>
<evidence type="ECO:0008006" key="5">
    <source>
        <dbReference type="Google" id="ProtNLM"/>
    </source>
</evidence>
<evidence type="ECO:0000313" key="4">
    <source>
        <dbReference type="Proteomes" id="UP001314263"/>
    </source>
</evidence>